<reference evidence="3 4" key="1">
    <citation type="submission" date="2024-04" db="EMBL/GenBank/DDBJ databases">
        <title>Novel species of the genus Ideonella isolated from streams.</title>
        <authorList>
            <person name="Lu H."/>
        </authorList>
    </citation>
    <scope>NUCLEOTIDE SEQUENCE [LARGE SCALE GENOMIC DNA]</scope>
    <source>
        <strain evidence="3 4">DXS29W</strain>
    </source>
</reference>
<dbReference type="InterPro" id="IPR003607">
    <property type="entry name" value="HD/PDEase_dom"/>
</dbReference>
<dbReference type="SMART" id="SM00471">
    <property type="entry name" value="HDc"/>
    <property type="match status" value="1"/>
</dbReference>
<dbReference type="CDD" id="cd00077">
    <property type="entry name" value="HDc"/>
    <property type="match status" value="1"/>
</dbReference>
<keyword evidence="4" id="KW-1185">Reference proteome</keyword>
<dbReference type="SUPFAM" id="SSF109604">
    <property type="entry name" value="HD-domain/PDEase-like"/>
    <property type="match status" value="1"/>
</dbReference>
<dbReference type="PANTHER" id="PTHR45228">
    <property type="entry name" value="CYCLIC DI-GMP PHOSPHODIESTERASE TM_0186-RELATED"/>
    <property type="match status" value="1"/>
</dbReference>
<dbReference type="InterPro" id="IPR052020">
    <property type="entry name" value="Cyclic_di-GMP/3'3'-cGAMP_PDE"/>
</dbReference>
<dbReference type="Pfam" id="PF13487">
    <property type="entry name" value="HD_5"/>
    <property type="match status" value="1"/>
</dbReference>
<dbReference type="EMBL" id="JBBUTG010000003">
    <property type="protein sequence ID" value="MEK8030713.1"/>
    <property type="molecule type" value="Genomic_DNA"/>
</dbReference>
<protein>
    <submittedName>
        <fullName evidence="3">HD domain-containing phosphohydrolase</fullName>
    </submittedName>
</protein>
<dbReference type="PROSITE" id="PS51832">
    <property type="entry name" value="HD_GYP"/>
    <property type="match status" value="1"/>
</dbReference>
<sequence>MTSTVEPQDLRIGMFIHLDGGWMSHPFPLSSFKISSEEQIQTIRSLGLKKLRWSPERSDLPTEPATTAKAGDEAPVPEAPPQEPIVVISSAPEDPAARARRLAAARAEAEAASLRVCERQYQEACRDLRRVNDAIGGEPERARAGAQALARALLDKMLIDAELCVRVLGEPVGDRHSAHAINVTVVSLLLARALKLSESDMADLGTGALLHDMGKIELPDRVRLPHDDFTSAEASLYRDHVGFGITQGRRMGLAPGALLVVAQHHELADGSGFPKGVTAERMSVGSRIVSLVNYYDNLCNAATPSKSLTPHEALSRMFAQSRNKFDATILSGFIHMMGIYPPGSLVQLSDDRYAMVTSVNSARPLKPHVRVCDPTRDGRALHLNLEECPDLGIRRSLRASQLPARAAEVLAPRQRVAYFFDVSATPTVEEQL</sequence>
<feature type="region of interest" description="Disordered" evidence="1">
    <location>
        <begin position="54"/>
        <end position="80"/>
    </location>
</feature>
<dbReference type="InterPro" id="IPR021812">
    <property type="entry name" value="DUF3391"/>
</dbReference>
<dbReference type="Gene3D" id="1.10.3210.10">
    <property type="entry name" value="Hypothetical protein af1432"/>
    <property type="match status" value="1"/>
</dbReference>
<comment type="caution">
    <text evidence="3">The sequence shown here is derived from an EMBL/GenBank/DDBJ whole genome shotgun (WGS) entry which is preliminary data.</text>
</comment>
<organism evidence="3 4">
    <name type="scientific">Ideonella lacteola</name>
    <dbReference type="NCBI Taxonomy" id="2984193"/>
    <lineage>
        <taxon>Bacteria</taxon>
        <taxon>Pseudomonadati</taxon>
        <taxon>Pseudomonadota</taxon>
        <taxon>Betaproteobacteria</taxon>
        <taxon>Burkholderiales</taxon>
        <taxon>Sphaerotilaceae</taxon>
        <taxon>Ideonella</taxon>
    </lineage>
</organism>
<dbReference type="Proteomes" id="UP001371218">
    <property type="component" value="Unassembled WGS sequence"/>
</dbReference>
<dbReference type="PANTHER" id="PTHR45228:SF4">
    <property type="entry name" value="LIPOPROTEIN"/>
    <property type="match status" value="1"/>
</dbReference>
<accession>A0ABU9BL62</accession>
<proteinExistence type="predicted"/>
<evidence type="ECO:0000259" key="2">
    <source>
        <dbReference type="PROSITE" id="PS51832"/>
    </source>
</evidence>
<dbReference type="Pfam" id="PF11871">
    <property type="entry name" value="DUF3391"/>
    <property type="match status" value="1"/>
</dbReference>
<dbReference type="InterPro" id="IPR037522">
    <property type="entry name" value="HD_GYP_dom"/>
</dbReference>
<evidence type="ECO:0000313" key="4">
    <source>
        <dbReference type="Proteomes" id="UP001371218"/>
    </source>
</evidence>
<dbReference type="RefSeq" id="WP_341425072.1">
    <property type="nucleotide sequence ID" value="NZ_JBBUTG010000003.1"/>
</dbReference>
<feature type="domain" description="HD-GYP" evidence="2">
    <location>
        <begin position="154"/>
        <end position="349"/>
    </location>
</feature>
<name>A0ABU9BL62_9BURK</name>
<gene>
    <name evidence="3" type="ORF">AACH06_07730</name>
</gene>
<evidence type="ECO:0000313" key="3">
    <source>
        <dbReference type="EMBL" id="MEK8030713.1"/>
    </source>
</evidence>
<evidence type="ECO:0000256" key="1">
    <source>
        <dbReference type="SAM" id="MobiDB-lite"/>
    </source>
</evidence>